<organism evidence="3 4">
    <name type="scientific">Pendulispora brunnea</name>
    <dbReference type="NCBI Taxonomy" id="2905690"/>
    <lineage>
        <taxon>Bacteria</taxon>
        <taxon>Pseudomonadati</taxon>
        <taxon>Myxococcota</taxon>
        <taxon>Myxococcia</taxon>
        <taxon>Myxococcales</taxon>
        <taxon>Sorangiineae</taxon>
        <taxon>Pendulisporaceae</taxon>
        <taxon>Pendulispora</taxon>
    </lineage>
</organism>
<name>A0ABZ2KBT0_9BACT</name>
<dbReference type="PROSITE" id="PS51257">
    <property type="entry name" value="PROKAR_LIPOPROTEIN"/>
    <property type="match status" value="1"/>
</dbReference>
<dbReference type="PANTHER" id="PTHR45982">
    <property type="entry name" value="REGULATOR OF CHROMOSOME CONDENSATION"/>
    <property type="match status" value="1"/>
</dbReference>
<evidence type="ECO:0000256" key="2">
    <source>
        <dbReference type="SAM" id="SignalP"/>
    </source>
</evidence>
<dbReference type="SUPFAM" id="SSF50985">
    <property type="entry name" value="RCC1/BLIP-II"/>
    <property type="match status" value="2"/>
</dbReference>
<feature type="chain" id="PRO_5046331680" description="BNR repeat domain protein" evidence="2">
    <location>
        <begin position="20"/>
        <end position="500"/>
    </location>
</feature>
<dbReference type="PRINTS" id="PR00633">
    <property type="entry name" value="RCCNDNSATION"/>
</dbReference>
<evidence type="ECO:0000313" key="3">
    <source>
        <dbReference type="EMBL" id="WXA94852.1"/>
    </source>
</evidence>
<dbReference type="EMBL" id="CP089982">
    <property type="protein sequence ID" value="WXA94852.1"/>
    <property type="molecule type" value="Genomic_DNA"/>
</dbReference>
<dbReference type="InterPro" id="IPR000408">
    <property type="entry name" value="Reg_chr_condens"/>
</dbReference>
<dbReference type="Gene3D" id="2.130.10.30">
    <property type="entry name" value="Regulator of chromosome condensation 1/beta-lactamase-inhibitor protein II"/>
    <property type="match status" value="3"/>
</dbReference>
<evidence type="ECO:0008006" key="5">
    <source>
        <dbReference type="Google" id="ProtNLM"/>
    </source>
</evidence>
<keyword evidence="2" id="KW-0732">Signal</keyword>
<dbReference type="Pfam" id="PF13540">
    <property type="entry name" value="RCC1_2"/>
    <property type="match status" value="3"/>
</dbReference>
<proteinExistence type="predicted"/>
<dbReference type="PANTHER" id="PTHR45982:SF1">
    <property type="entry name" value="REGULATOR OF CHROMOSOME CONDENSATION"/>
    <property type="match status" value="1"/>
</dbReference>
<evidence type="ECO:0000256" key="1">
    <source>
        <dbReference type="SAM" id="MobiDB-lite"/>
    </source>
</evidence>
<dbReference type="InterPro" id="IPR009091">
    <property type="entry name" value="RCC1/BLIP-II"/>
</dbReference>
<protein>
    <recommendedName>
        <fullName evidence="5">BNR repeat domain protein</fullName>
    </recommendedName>
</protein>
<dbReference type="PROSITE" id="PS50012">
    <property type="entry name" value="RCC1_3"/>
    <property type="match status" value="3"/>
</dbReference>
<dbReference type="InterPro" id="IPR051553">
    <property type="entry name" value="Ran_GTPase-activating"/>
</dbReference>
<sequence>MISSHRRVLFAASAAIALAACDIVLPLGNTPCAGDCVEGDASIDGHIGDANGPPSQGDAGPGPGDLDPDAGPPVCDGGVCQCVGTFKKGQSCVRASTLVTTYYSLCAIADGTVYCSGQDFIDVGRHRAPPTIVPGLERDVARIAIDSEYGCAVTTAGGAKCWGYNSLGQLGYGRQDERPPKAVDVVDLATGVRDVHIAHDKTTCAVTTGGAAKCWGYNGNGALGVGQSDGGPSYSSRPLDVAGLSAHVLDMGTGRTAACAVLDDGRVMCWGDGDSSPGTYGPDRSGPNWAPFAIDGLAPSTYVGFSNSSICVLSRAGNVSCLGHNGSGLFGGAGQPHTSRPVEMSVLPRGSVAQLRVASQYACVVTTSGGVKCWGERTPGGKIEPTPQSSLDVPTLGSGVVKIGVASDLACAVMADGGVRCWGDDTYGQLGNGAPNTRSNDPVAVVGLPEPVFDIDVGSEHVCALTRSGHVWCWGSNTNGIFADSDAIRITPVPVPLLSR</sequence>
<feature type="region of interest" description="Disordered" evidence="1">
    <location>
        <begin position="47"/>
        <end position="68"/>
    </location>
</feature>
<gene>
    <name evidence="3" type="ORF">LZC95_51580</name>
</gene>
<dbReference type="RefSeq" id="WP_394845462.1">
    <property type="nucleotide sequence ID" value="NZ_CP089982.1"/>
</dbReference>
<feature type="signal peptide" evidence="2">
    <location>
        <begin position="1"/>
        <end position="19"/>
    </location>
</feature>
<evidence type="ECO:0000313" key="4">
    <source>
        <dbReference type="Proteomes" id="UP001379533"/>
    </source>
</evidence>
<accession>A0ABZ2KBT0</accession>
<reference evidence="3 4" key="1">
    <citation type="submission" date="2021-12" db="EMBL/GenBank/DDBJ databases">
        <title>Discovery of the Pendulisporaceae a myxobacterial family with distinct sporulation behavior and unique specialized metabolism.</title>
        <authorList>
            <person name="Garcia R."/>
            <person name="Popoff A."/>
            <person name="Bader C.D."/>
            <person name="Loehr J."/>
            <person name="Walesch S."/>
            <person name="Walt C."/>
            <person name="Boldt J."/>
            <person name="Bunk B."/>
            <person name="Haeckl F.J.F.P.J."/>
            <person name="Gunesch A.P."/>
            <person name="Birkelbach J."/>
            <person name="Nuebel U."/>
            <person name="Pietschmann T."/>
            <person name="Bach T."/>
            <person name="Mueller R."/>
        </authorList>
    </citation>
    <scope>NUCLEOTIDE SEQUENCE [LARGE SCALE GENOMIC DNA]</scope>
    <source>
        <strain evidence="3 4">MSr12523</strain>
    </source>
</reference>
<keyword evidence="4" id="KW-1185">Reference proteome</keyword>
<dbReference type="Proteomes" id="UP001379533">
    <property type="component" value="Chromosome"/>
</dbReference>